<dbReference type="Proteomes" id="UP001163255">
    <property type="component" value="Chromosome"/>
</dbReference>
<accession>A0ABY6GX29</accession>
<dbReference type="EMBL" id="CP103300">
    <property type="protein sequence ID" value="UYM17220.1"/>
    <property type="molecule type" value="Genomic_DNA"/>
</dbReference>
<sequence length="213" mass="23575">MEIYIGNLRKGDVIIMSKGKSASSGLFNHAAIISQIHKGLRPYILELTGFGFERSLYMPNTGCDYVYRLKCADGEVTAGKAATAGNIWVTSYPNTKYRGNTHTLNSGVYNTSSVFTSYFGNSSYGIKAMRYAEYLYENCQCNPPRELNRSASFFSGAICTYLPIALYQTVMGGLGCIGKMEIDARKSLPRDLARYLDNNELWACCGTVTERST</sequence>
<organism evidence="1 2">
    <name type="scientific">Endozoicomonas euniceicola</name>
    <dbReference type="NCBI Taxonomy" id="1234143"/>
    <lineage>
        <taxon>Bacteria</taxon>
        <taxon>Pseudomonadati</taxon>
        <taxon>Pseudomonadota</taxon>
        <taxon>Gammaproteobacteria</taxon>
        <taxon>Oceanospirillales</taxon>
        <taxon>Endozoicomonadaceae</taxon>
        <taxon>Endozoicomonas</taxon>
    </lineage>
</organism>
<evidence type="ECO:0000313" key="1">
    <source>
        <dbReference type="EMBL" id="UYM17220.1"/>
    </source>
</evidence>
<keyword evidence="2" id="KW-1185">Reference proteome</keyword>
<gene>
    <name evidence="1" type="ORF">NX720_04660</name>
</gene>
<name>A0ABY6GX29_9GAMM</name>
<evidence type="ECO:0008006" key="3">
    <source>
        <dbReference type="Google" id="ProtNLM"/>
    </source>
</evidence>
<dbReference type="RefSeq" id="WP_262599723.1">
    <property type="nucleotide sequence ID" value="NZ_CP103300.1"/>
</dbReference>
<evidence type="ECO:0000313" key="2">
    <source>
        <dbReference type="Proteomes" id="UP001163255"/>
    </source>
</evidence>
<reference evidence="1" key="1">
    <citation type="submission" date="2022-10" db="EMBL/GenBank/DDBJ databases">
        <title>Completed Genome Sequence of two octocoral isolated bacterium, Endozoicomonas euniceicola EF212T and Endozoicomonas gorgoniicola PS125T.</title>
        <authorList>
            <person name="Chiou Y.-J."/>
            <person name="Chen Y.-H."/>
        </authorList>
    </citation>
    <scope>NUCLEOTIDE SEQUENCE</scope>
    <source>
        <strain evidence="1">EF212</strain>
    </source>
</reference>
<proteinExistence type="predicted"/>
<protein>
    <recommendedName>
        <fullName evidence="3">Amidase domain-containing protein</fullName>
    </recommendedName>
</protein>